<reference evidence="4 5" key="1">
    <citation type="submission" date="2016-04" db="EMBL/GenBank/DDBJ databases">
        <authorList>
            <consortium name="Pathogen Informatics"/>
        </authorList>
    </citation>
    <scope>NUCLEOTIDE SEQUENCE [LARGE SCALE GENOMIC DNA]</scope>
    <source>
        <strain evidence="4 5">H044680328</strain>
    </source>
</reference>
<keyword evidence="2" id="KW-1133">Transmembrane helix</keyword>
<feature type="domain" description="DUF802" evidence="3">
    <location>
        <begin position="725"/>
        <end position="784"/>
    </location>
</feature>
<keyword evidence="2" id="KW-0812">Transmembrane</keyword>
<gene>
    <name evidence="4" type="ORF">SAMEA3906487_02069</name>
</gene>
<feature type="transmembrane region" description="Helical" evidence="2">
    <location>
        <begin position="7"/>
        <end position="25"/>
    </location>
</feature>
<sequence>MNRLLHLIVFLAGLAAIVWIGAGYVGTNPLALAVTTLIGVCYLAGAIELARYHQTTLGLTQALQSLSAPVATLDDWIARVPAGLRTAVRLRVEGGRASLPAPALAPYLVGLLVLLGMLGTFLGMVATLRGTALALDGSTDLQAMRASLAAPVKGLGFAFGTSVAGVAASAMLGLLSALCRRARLQASQSLDTAAATSLHAFSQAHQRAENLQLMRAQADSLPVLAERLQTMMDNMERQSRALNERLQAGQDAFHGKTEAVYGRLADSVQNALTHSVAESAQAAGTAIQPAVAHAMQTLAQESTAWRESISQAMQQQLDHLSARLEQTSATLAEQWRSALAEQQQANQALNQALGGTLREAADTLQGSASQTAQSWSQALAQQQQSNQTLQQTLQGTLEQFASGFDARANQLLTQAGARLQQAADTLGQSTEQTAASLAQALAAQQAAHQSLNQDLRGTLEHFTSGFDARADQLLTQAGARLQQAADTLGQSTEQTAASLAQALAAQQAAHQSLNQDLRGTLEHFTSGFDARADQLLTQAGARLQQAADTLGQSTEQTAASLAQALAAQQAAHQSLNQDLRGTLEHFTSGFDARADQLLTQAGARLQQAADTLGQSTEQTAASLAQALAAQQAAHQSLNQDLRGTLEEFASGFDARTSALVGTVSSQLSDSTTQIAAATAAMTGHWRQALDSQQTAQQAQAEALEGALARFGNQFEERSQALVQRVAQRLDDSAATVSGQVQEALHSWQQALQEQQQNQGALTDRMAQALAQVAADFEQRSASLLTDMSARLDGTARAVAEGTAGALQDWHAALQAQQQTQQAQAETQRDALQAHTQAFAARSAEMAAEIAARMDQSAGQLAELWQQALARHEAAGQALLQAQQLAQQANADRFAEQSQALLATVDQAHGRLHGELAARDEARLSAWTTSLAGVAAALRTEWEDTGTRTLARQQEICDRFAAAVHDITTQAEHQSRQTIGEIERLLEAASQAPKAATEMLAELRQQLSDSLARDNAMLQERGHLLQTVDTLLAAINHASGEQRQAIDALVAASAELMGRASEQFAAQVEDKARQLNETAGQIEGAAVEVASLGEAFGAAVAHFGQANEKLLIQLERIEGALGQSLARSDEQLAYYVAQAREVVDLSMLSQKQILQELQQIKREGGDAA</sequence>
<dbReference type="STRING" id="123899.SAMEA3906487_02069"/>
<dbReference type="GeneID" id="56590656"/>
<feature type="domain" description="DUF802" evidence="3">
    <location>
        <begin position="671"/>
        <end position="722"/>
    </location>
</feature>
<dbReference type="eggNOG" id="COG1196">
    <property type="taxonomic scope" value="Bacteria"/>
</dbReference>
<dbReference type="Proteomes" id="UP000076825">
    <property type="component" value="Chromosome 1"/>
</dbReference>
<dbReference type="AlphaFoldDB" id="A0A157SI32"/>
<name>A0A157SI32_9BORD</name>
<keyword evidence="2" id="KW-0472">Membrane</keyword>
<protein>
    <submittedName>
        <fullName evidence="4">Membrane protein</fullName>
    </submittedName>
</protein>
<evidence type="ECO:0000259" key="3">
    <source>
        <dbReference type="Pfam" id="PF05650"/>
    </source>
</evidence>
<evidence type="ECO:0000256" key="1">
    <source>
        <dbReference type="SAM" id="Coils"/>
    </source>
</evidence>
<feature type="transmembrane region" description="Helical" evidence="2">
    <location>
        <begin position="155"/>
        <end position="179"/>
    </location>
</feature>
<feature type="domain" description="DUF802" evidence="3">
    <location>
        <begin position="320"/>
        <end position="365"/>
    </location>
</feature>
<feature type="domain" description="DUF802" evidence="3">
    <location>
        <begin position="849"/>
        <end position="901"/>
    </location>
</feature>
<feature type="domain" description="DUF802" evidence="3">
    <location>
        <begin position="610"/>
        <end position="660"/>
    </location>
</feature>
<dbReference type="EMBL" id="LT546645">
    <property type="protein sequence ID" value="SAI70118.1"/>
    <property type="molecule type" value="Genomic_DNA"/>
</dbReference>
<feature type="domain" description="DUF802" evidence="3">
    <location>
        <begin position="424"/>
        <end position="474"/>
    </location>
</feature>
<dbReference type="PATRIC" id="fig|123899.6.peg.2065"/>
<feature type="domain" description="DUF802" evidence="3">
    <location>
        <begin position="788"/>
        <end position="844"/>
    </location>
</feature>
<dbReference type="RefSeq" id="WP_063491900.1">
    <property type="nucleotide sequence ID" value="NZ_CP016340.1"/>
</dbReference>
<feature type="transmembrane region" description="Helical" evidence="2">
    <location>
        <begin position="31"/>
        <end position="50"/>
    </location>
</feature>
<evidence type="ECO:0000256" key="2">
    <source>
        <dbReference type="SAM" id="Phobius"/>
    </source>
</evidence>
<keyword evidence="1" id="KW-0175">Coiled coil</keyword>
<feature type="transmembrane region" description="Helical" evidence="2">
    <location>
        <begin position="107"/>
        <end position="135"/>
    </location>
</feature>
<feature type="domain" description="DUF802" evidence="3">
    <location>
        <begin position="548"/>
        <end position="598"/>
    </location>
</feature>
<organism evidence="4 5">
    <name type="scientific">Bordetella trematum</name>
    <dbReference type="NCBI Taxonomy" id="123899"/>
    <lineage>
        <taxon>Bacteria</taxon>
        <taxon>Pseudomonadati</taxon>
        <taxon>Pseudomonadota</taxon>
        <taxon>Betaproteobacteria</taxon>
        <taxon>Burkholderiales</taxon>
        <taxon>Alcaligenaceae</taxon>
        <taxon>Bordetella</taxon>
    </lineage>
</organism>
<dbReference type="KEGG" id="btrm:SAMEA390648702069"/>
<feature type="domain" description="DUF802" evidence="3">
    <location>
        <begin position="486"/>
        <end position="536"/>
    </location>
</feature>
<keyword evidence="5" id="KW-1185">Reference proteome</keyword>
<proteinExistence type="predicted"/>
<accession>A0A157SI32</accession>
<dbReference type="Gene3D" id="1.20.5.1230">
    <property type="entry name" value="Apolipoprotein A-I"/>
    <property type="match status" value="1"/>
</dbReference>
<feature type="coiled-coil region" evidence="1">
    <location>
        <begin position="310"/>
        <end position="352"/>
    </location>
</feature>
<evidence type="ECO:0000313" key="4">
    <source>
        <dbReference type="EMBL" id="SAI70118.1"/>
    </source>
</evidence>
<dbReference type="Pfam" id="PF05650">
    <property type="entry name" value="DUF802"/>
    <property type="match status" value="9"/>
</dbReference>
<feature type="coiled-coil region" evidence="1">
    <location>
        <begin position="225"/>
        <end position="252"/>
    </location>
</feature>
<evidence type="ECO:0000313" key="5">
    <source>
        <dbReference type="Proteomes" id="UP000076825"/>
    </source>
</evidence>
<dbReference type="InterPro" id="IPR008520">
    <property type="entry name" value="DUF802"/>
</dbReference>